<name>A0A2P7B7M7_9HYPH</name>
<gene>
    <name evidence="2" type="ORF">CU103_19210</name>
</gene>
<dbReference type="AlphaFoldDB" id="A0A2P7B7M7"/>
<evidence type="ECO:0000259" key="1">
    <source>
        <dbReference type="Pfam" id="PF01968"/>
    </source>
</evidence>
<feature type="domain" description="Hydantoinase A/oxoprolinase" evidence="1">
    <location>
        <begin position="70"/>
        <end position="315"/>
    </location>
</feature>
<dbReference type="Gene3D" id="3.30.420.190">
    <property type="entry name" value="conserved archaeal protein q6m145"/>
    <property type="match status" value="1"/>
</dbReference>
<evidence type="ECO:0000313" key="3">
    <source>
        <dbReference type="Proteomes" id="UP000241764"/>
    </source>
</evidence>
<dbReference type="NCBIfam" id="TIGR03123">
    <property type="entry name" value="one_C_unchar_1"/>
    <property type="match status" value="1"/>
</dbReference>
<dbReference type="Proteomes" id="UP000241764">
    <property type="component" value="Unassembled WGS sequence"/>
</dbReference>
<organism evidence="2 3">
    <name type="scientific">Phyllobacterium sophorae</name>
    <dbReference type="NCBI Taxonomy" id="1520277"/>
    <lineage>
        <taxon>Bacteria</taxon>
        <taxon>Pseudomonadati</taxon>
        <taxon>Pseudomonadota</taxon>
        <taxon>Alphaproteobacteria</taxon>
        <taxon>Hyphomicrobiales</taxon>
        <taxon>Phyllobacteriaceae</taxon>
        <taxon>Phyllobacterium</taxon>
    </lineage>
</organism>
<dbReference type="Gene3D" id="3.30.420.40">
    <property type="match status" value="1"/>
</dbReference>
<dbReference type="EMBL" id="PGGM01000009">
    <property type="protein sequence ID" value="PSH62474.1"/>
    <property type="molecule type" value="Genomic_DNA"/>
</dbReference>
<dbReference type="OrthoDB" id="1792672at2"/>
<evidence type="ECO:0000313" key="2">
    <source>
        <dbReference type="EMBL" id="PSH62474.1"/>
    </source>
</evidence>
<keyword evidence="3" id="KW-1185">Reference proteome</keyword>
<protein>
    <recommendedName>
        <fullName evidence="1">Hydantoinase A/oxoprolinase domain-containing protein</fullName>
    </recommendedName>
</protein>
<dbReference type="Pfam" id="PF01968">
    <property type="entry name" value="Hydantoinase_A"/>
    <property type="match status" value="1"/>
</dbReference>
<accession>A0A2P7B7M7</accession>
<dbReference type="InterPro" id="IPR002821">
    <property type="entry name" value="Hydantoinase_A"/>
</dbReference>
<dbReference type="InterPro" id="IPR002756">
    <property type="entry name" value="MfnF"/>
</dbReference>
<reference evidence="3" key="1">
    <citation type="submission" date="2017-11" db="EMBL/GenBank/DDBJ databases">
        <authorList>
            <person name="Kuznetsova I."/>
            <person name="Sazanova A."/>
            <person name="Chirak E."/>
            <person name="Safronova V."/>
            <person name="Willems A."/>
        </authorList>
    </citation>
    <scope>NUCLEOTIDE SEQUENCE [LARGE SCALE GENOMIC DNA]</scope>
    <source>
        <strain evidence="3">CCBAU 03422</strain>
    </source>
</reference>
<proteinExistence type="predicted"/>
<dbReference type="RefSeq" id="WP_106665647.1">
    <property type="nucleotide sequence ID" value="NZ_PGGM01000009.1"/>
</dbReference>
<dbReference type="GO" id="GO:0016787">
    <property type="term" value="F:hydrolase activity"/>
    <property type="evidence" value="ECO:0007669"/>
    <property type="project" value="InterPro"/>
</dbReference>
<sequence length="355" mass="38116">MKYRFANEGKPLVTGWDLGGAHLKMAQSHNGKIVSAKILKTPLWLGVDQLREALRELGPLSAENNFNVFTMTGELSDTFASRDAGVAGLLDLIQQEFGTENTLIYAGRAGFCDVGSARSLGSDIASANWHATALLSAKLANTGLFVDMGSTTTDILAFKDAELTNLGYSDAERLLTGELVYTGFARSALIGIAGLVPVRGRMTPLMNEYFANTADLGRILGTLDEADDKYPSADRQAKSAAGSIARLARMVGRDGADLNENEWIDIARWFSEHQLRMIHDGAFRVACNLSSDRMAPVVGAGIGRPQIKELAKRLERPYLDFGSLIPAREEARDDASKAAPAAAVALLGSMHLQGA</sequence>
<comment type="caution">
    <text evidence="2">The sequence shown here is derived from an EMBL/GenBank/DDBJ whole genome shotgun (WGS) entry which is preliminary data.</text>
</comment>